<keyword evidence="3 6" id="KW-0812">Transmembrane</keyword>
<dbReference type="Gene3D" id="3.40.630.30">
    <property type="match status" value="1"/>
</dbReference>
<keyword evidence="5 6" id="KW-0472">Membrane</keyword>
<dbReference type="InterPro" id="IPR024320">
    <property type="entry name" value="LPG_synthase_C"/>
</dbReference>
<feature type="transmembrane region" description="Helical" evidence="6">
    <location>
        <begin position="110"/>
        <end position="129"/>
    </location>
</feature>
<keyword evidence="9" id="KW-1185">Reference proteome</keyword>
<evidence type="ECO:0000256" key="4">
    <source>
        <dbReference type="ARBA" id="ARBA00022989"/>
    </source>
</evidence>
<evidence type="ECO:0000256" key="3">
    <source>
        <dbReference type="ARBA" id="ARBA00022692"/>
    </source>
</evidence>
<evidence type="ECO:0000259" key="7">
    <source>
        <dbReference type="Pfam" id="PF09924"/>
    </source>
</evidence>
<name>A0A316GCK0_9RHOB</name>
<reference evidence="8 9" key="1">
    <citation type="submission" date="2018-05" db="EMBL/GenBank/DDBJ databases">
        <title>Genomic Encyclopedia of Type Strains, Phase IV (KMG-IV): sequencing the most valuable type-strain genomes for metagenomic binning, comparative biology and taxonomic classification.</title>
        <authorList>
            <person name="Goeker M."/>
        </authorList>
    </citation>
    <scope>NUCLEOTIDE SEQUENCE [LARGE SCALE GENOMIC DNA]</scope>
    <source>
        <strain evidence="8 9">DSM 103371</strain>
    </source>
</reference>
<dbReference type="InterPro" id="IPR051211">
    <property type="entry name" value="PG_lysyltransferase"/>
</dbReference>
<accession>A0A316GCK0</accession>
<proteinExistence type="predicted"/>
<dbReference type="GO" id="GO:0055091">
    <property type="term" value="P:phospholipid homeostasis"/>
    <property type="evidence" value="ECO:0007669"/>
    <property type="project" value="TreeGrafter"/>
</dbReference>
<keyword evidence="8" id="KW-0808">Transferase</keyword>
<dbReference type="Proteomes" id="UP000245390">
    <property type="component" value="Unassembled WGS sequence"/>
</dbReference>
<keyword evidence="4 6" id="KW-1133">Transmembrane helix</keyword>
<evidence type="ECO:0000256" key="1">
    <source>
        <dbReference type="ARBA" id="ARBA00004651"/>
    </source>
</evidence>
<keyword evidence="2" id="KW-1003">Cell membrane</keyword>
<dbReference type="PANTHER" id="PTHR34697:SF2">
    <property type="entry name" value="PHOSPHATIDYLGLYCEROL LYSYLTRANSFERASE"/>
    <property type="match status" value="1"/>
</dbReference>
<dbReference type="GO" id="GO:0016755">
    <property type="term" value="F:aminoacyltransferase activity"/>
    <property type="evidence" value="ECO:0007669"/>
    <property type="project" value="TreeGrafter"/>
</dbReference>
<dbReference type="PANTHER" id="PTHR34697">
    <property type="entry name" value="PHOSPHATIDYLGLYCEROL LYSYLTRANSFERASE"/>
    <property type="match status" value="1"/>
</dbReference>
<dbReference type="GO" id="GO:0005886">
    <property type="term" value="C:plasma membrane"/>
    <property type="evidence" value="ECO:0007669"/>
    <property type="project" value="UniProtKB-SubCell"/>
</dbReference>
<dbReference type="EMBL" id="QGGV01000001">
    <property type="protein sequence ID" value="PWK58604.1"/>
    <property type="molecule type" value="Genomic_DNA"/>
</dbReference>
<dbReference type="AlphaFoldDB" id="A0A316GCK0"/>
<evidence type="ECO:0000313" key="8">
    <source>
        <dbReference type="EMBL" id="PWK58604.1"/>
    </source>
</evidence>
<dbReference type="Pfam" id="PF09924">
    <property type="entry name" value="LPG_synthase_C"/>
    <property type="match status" value="1"/>
</dbReference>
<feature type="transmembrane region" description="Helical" evidence="6">
    <location>
        <begin position="245"/>
        <end position="268"/>
    </location>
</feature>
<dbReference type="InterPro" id="IPR016181">
    <property type="entry name" value="Acyl_CoA_acyltransferase"/>
</dbReference>
<comment type="caution">
    <text evidence="8">The sequence shown here is derived from an EMBL/GenBank/DDBJ whole genome shotgun (WGS) entry which is preliminary data.</text>
</comment>
<dbReference type="SUPFAM" id="SSF55729">
    <property type="entry name" value="Acyl-CoA N-acyltransferases (Nat)"/>
    <property type="match status" value="1"/>
</dbReference>
<feature type="transmembrane region" description="Helical" evidence="6">
    <location>
        <begin position="65"/>
        <end position="90"/>
    </location>
</feature>
<evidence type="ECO:0000256" key="6">
    <source>
        <dbReference type="SAM" id="Phobius"/>
    </source>
</evidence>
<feature type="transmembrane region" description="Helical" evidence="6">
    <location>
        <begin position="173"/>
        <end position="193"/>
    </location>
</feature>
<feature type="transmembrane region" description="Helical" evidence="6">
    <location>
        <begin position="32"/>
        <end position="53"/>
    </location>
</feature>
<organism evidence="8 9">
    <name type="scientific">Silicimonas algicola</name>
    <dbReference type="NCBI Taxonomy" id="1826607"/>
    <lineage>
        <taxon>Bacteria</taxon>
        <taxon>Pseudomonadati</taxon>
        <taxon>Pseudomonadota</taxon>
        <taxon>Alphaproteobacteria</taxon>
        <taxon>Rhodobacterales</taxon>
        <taxon>Paracoccaceae</taxon>
    </lineage>
</organism>
<evidence type="ECO:0000313" key="9">
    <source>
        <dbReference type="Proteomes" id="UP000245390"/>
    </source>
</evidence>
<comment type="subcellular location">
    <subcellularLocation>
        <location evidence="1">Cell membrane</location>
        <topology evidence="1">Multi-pass membrane protein</topology>
    </subcellularLocation>
</comment>
<gene>
    <name evidence="8" type="ORF">C8D95_101418</name>
</gene>
<evidence type="ECO:0000256" key="2">
    <source>
        <dbReference type="ARBA" id="ARBA00022475"/>
    </source>
</evidence>
<feature type="domain" description="Phosphatidylglycerol lysyltransferase C-terminal" evidence="7">
    <location>
        <begin position="316"/>
        <end position="550"/>
    </location>
</feature>
<evidence type="ECO:0000256" key="5">
    <source>
        <dbReference type="ARBA" id="ARBA00023136"/>
    </source>
</evidence>
<protein>
    <submittedName>
        <fullName evidence="8">Phosphatidylglycerol lysyltransferase</fullName>
    </submittedName>
</protein>
<feature type="transmembrane region" description="Helical" evidence="6">
    <location>
        <begin position="141"/>
        <end position="161"/>
    </location>
</feature>
<feature type="transmembrane region" description="Helical" evidence="6">
    <location>
        <begin position="205"/>
        <end position="225"/>
    </location>
</feature>
<feature type="transmembrane region" description="Helical" evidence="6">
    <location>
        <begin position="547"/>
        <end position="569"/>
    </location>
</feature>
<sequence length="618" mass="65338">MAAVCAALVVRHLGEVSLLTVAEEVRGIGAAQWLIALVATCASFAAAGQYDALFHRWLGTGVRAARAGVSGAVAIALAQTLGFGLATGAIARWRALPELSLPNALRVTNYVSFTFMAALSVLAALALSVSDIGSGGAGVSGLFVIPPMVGYLVLSVAQPAWLPVSLPPLRLVGRLTVLAITDTALASLALWALLPAGSQPDFSVFLAAFLVALGAGLLSGAPGGVGPFELALVTLLPAVPETELMAAVLAFRLVYYALPACAALVVLARPSVDRALRRTIVPALPPAVRAEAGLARQSGQLSVVDGLGLHVVEASQCLVALGSPVCGERMTRPSLRDFGDLARQRNLFPALYKADARTAGVARRSGWTVLAVSEDASVSPADFALDVPERRQLRRKLGRARKAGVTIESAGRLPLQDMSRVAGNWTKRTGGERGFSMGRYCPDYLAGQRVWLARRDGRLVAFASFHIAKAEWCLDLMRNEADMPDGTMHALIAAALEAARAEGVRRVSLAAMPLESGHPVLRRLTCRREAQGLRQFKCSFHPRRQTLYLAAPNLALLVLAGTDILLRIAKPLPLLASTGLSSTMRPMQGGHSNMDVVPAICRPHVGGNRTQMTQEKNR</sequence>